<feature type="non-terminal residue" evidence="6">
    <location>
        <position position="1"/>
    </location>
</feature>
<keyword evidence="4" id="KW-0408">Iron</keyword>
<evidence type="ECO:0000256" key="1">
    <source>
        <dbReference type="ARBA" id="ARBA00022617"/>
    </source>
</evidence>
<keyword evidence="5" id="KW-0503">Monooxygenase</keyword>
<proteinExistence type="predicted"/>
<dbReference type="InterPro" id="IPR050651">
    <property type="entry name" value="Plant_Cytochrome_P450_Monoox"/>
</dbReference>
<dbReference type="InterPro" id="IPR001128">
    <property type="entry name" value="Cyt_P450"/>
</dbReference>
<keyword evidence="2" id="KW-0479">Metal-binding</keyword>
<dbReference type="GO" id="GO:0004497">
    <property type="term" value="F:monooxygenase activity"/>
    <property type="evidence" value="ECO:0007669"/>
    <property type="project" value="UniProtKB-KW"/>
</dbReference>
<dbReference type="EMBL" id="JAKUCV010007157">
    <property type="protein sequence ID" value="KAJ4824549.1"/>
    <property type="molecule type" value="Genomic_DNA"/>
</dbReference>
<dbReference type="OrthoDB" id="2789670at2759"/>
<keyword evidence="7" id="KW-1185">Reference proteome</keyword>
<evidence type="ECO:0000313" key="6">
    <source>
        <dbReference type="EMBL" id="KAJ4824549.1"/>
    </source>
</evidence>
<evidence type="ECO:0000256" key="4">
    <source>
        <dbReference type="ARBA" id="ARBA00023004"/>
    </source>
</evidence>
<keyword evidence="1" id="KW-0349">Heme</keyword>
<gene>
    <name evidence="6" type="ORF">Tsubulata_027483</name>
</gene>
<dbReference type="SUPFAM" id="SSF48264">
    <property type="entry name" value="Cytochrome P450"/>
    <property type="match status" value="1"/>
</dbReference>
<comment type="caution">
    <text evidence="6">The sequence shown here is derived from an EMBL/GenBank/DDBJ whole genome shotgun (WGS) entry which is preliminary data.</text>
</comment>
<accession>A0A9Q0J176</accession>
<dbReference type="PANTHER" id="PTHR47947:SF24">
    <property type="entry name" value="ISOFLAVONE 2'-HYDROXYLASE-LIKE"/>
    <property type="match status" value="1"/>
</dbReference>
<dbReference type="GO" id="GO:0005506">
    <property type="term" value="F:iron ion binding"/>
    <property type="evidence" value="ECO:0007669"/>
    <property type="project" value="InterPro"/>
</dbReference>
<organism evidence="6 7">
    <name type="scientific">Turnera subulata</name>
    <dbReference type="NCBI Taxonomy" id="218843"/>
    <lineage>
        <taxon>Eukaryota</taxon>
        <taxon>Viridiplantae</taxon>
        <taxon>Streptophyta</taxon>
        <taxon>Embryophyta</taxon>
        <taxon>Tracheophyta</taxon>
        <taxon>Spermatophyta</taxon>
        <taxon>Magnoliopsida</taxon>
        <taxon>eudicotyledons</taxon>
        <taxon>Gunneridae</taxon>
        <taxon>Pentapetalae</taxon>
        <taxon>rosids</taxon>
        <taxon>fabids</taxon>
        <taxon>Malpighiales</taxon>
        <taxon>Passifloraceae</taxon>
        <taxon>Turnera</taxon>
    </lineage>
</organism>
<evidence type="ECO:0000256" key="3">
    <source>
        <dbReference type="ARBA" id="ARBA00023002"/>
    </source>
</evidence>
<dbReference type="GO" id="GO:0020037">
    <property type="term" value="F:heme binding"/>
    <property type="evidence" value="ECO:0007669"/>
    <property type="project" value="InterPro"/>
</dbReference>
<dbReference type="InterPro" id="IPR036396">
    <property type="entry name" value="Cyt_P450_sf"/>
</dbReference>
<dbReference type="Proteomes" id="UP001141552">
    <property type="component" value="Unassembled WGS sequence"/>
</dbReference>
<dbReference type="AlphaFoldDB" id="A0A9Q0J176"/>
<evidence type="ECO:0000313" key="7">
    <source>
        <dbReference type="Proteomes" id="UP001141552"/>
    </source>
</evidence>
<sequence length="69" mass="7854">LNNPSVLKKGREELDIRVGKYGLAEESDFPELQYLHNIVFENFRLNPVFPILVPHSPSRDCTIGGYNVP</sequence>
<dbReference type="GO" id="GO:0016705">
    <property type="term" value="F:oxidoreductase activity, acting on paired donors, with incorporation or reduction of molecular oxygen"/>
    <property type="evidence" value="ECO:0007669"/>
    <property type="project" value="InterPro"/>
</dbReference>
<reference evidence="6" key="2">
    <citation type="journal article" date="2023" name="Plants (Basel)">
        <title>Annotation of the Turnera subulata (Passifloraceae) Draft Genome Reveals the S-Locus Evolved after the Divergence of Turneroideae from Passifloroideae in a Stepwise Manner.</title>
        <authorList>
            <person name="Henning P.M."/>
            <person name="Roalson E.H."/>
            <person name="Mir W."/>
            <person name="McCubbin A.G."/>
            <person name="Shore J.S."/>
        </authorList>
    </citation>
    <scope>NUCLEOTIDE SEQUENCE</scope>
    <source>
        <strain evidence="6">F60SS</strain>
    </source>
</reference>
<name>A0A9Q0J176_9ROSI</name>
<evidence type="ECO:0000256" key="5">
    <source>
        <dbReference type="ARBA" id="ARBA00023033"/>
    </source>
</evidence>
<dbReference type="Gene3D" id="1.10.630.10">
    <property type="entry name" value="Cytochrome P450"/>
    <property type="match status" value="1"/>
</dbReference>
<evidence type="ECO:0000256" key="2">
    <source>
        <dbReference type="ARBA" id="ARBA00022723"/>
    </source>
</evidence>
<keyword evidence="3" id="KW-0560">Oxidoreductase</keyword>
<protein>
    <submittedName>
        <fullName evidence="6">Uncharacterized protein</fullName>
    </submittedName>
</protein>
<reference evidence="6" key="1">
    <citation type="submission" date="2022-02" db="EMBL/GenBank/DDBJ databases">
        <authorList>
            <person name="Henning P.M."/>
            <person name="McCubbin A.G."/>
            <person name="Shore J.S."/>
        </authorList>
    </citation>
    <scope>NUCLEOTIDE SEQUENCE</scope>
    <source>
        <strain evidence="6">F60SS</strain>
        <tissue evidence="6">Leaves</tissue>
    </source>
</reference>
<dbReference type="Pfam" id="PF00067">
    <property type="entry name" value="p450"/>
    <property type="match status" value="1"/>
</dbReference>
<dbReference type="PANTHER" id="PTHR47947">
    <property type="entry name" value="CYTOCHROME P450 82C3-RELATED"/>
    <property type="match status" value="1"/>
</dbReference>